<dbReference type="AlphaFoldDB" id="A0A9X0WJ74"/>
<evidence type="ECO:0000313" key="2">
    <source>
        <dbReference type="EMBL" id="MBK1645538.1"/>
    </source>
</evidence>
<keyword evidence="3" id="KW-1185">Reference proteome</keyword>
<organism evidence="2 3">
    <name type="scientific">Thiocapsa imhoffii</name>
    <dbReference type="NCBI Taxonomy" id="382777"/>
    <lineage>
        <taxon>Bacteria</taxon>
        <taxon>Pseudomonadati</taxon>
        <taxon>Pseudomonadota</taxon>
        <taxon>Gammaproteobacteria</taxon>
        <taxon>Chromatiales</taxon>
        <taxon>Chromatiaceae</taxon>
        <taxon>Thiocapsa</taxon>
    </lineage>
</organism>
<feature type="region of interest" description="Disordered" evidence="1">
    <location>
        <begin position="40"/>
        <end position="62"/>
    </location>
</feature>
<sequence length="62" mass="6570">MLDLSFAVGSRGRLVSALSLEPQLGAGLQADRTSAQAWSREVEAGGRANMPETMRLQPSARA</sequence>
<evidence type="ECO:0000313" key="3">
    <source>
        <dbReference type="Proteomes" id="UP001138802"/>
    </source>
</evidence>
<comment type="caution">
    <text evidence="2">The sequence shown here is derived from an EMBL/GenBank/DDBJ whole genome shotgun (WGS) entry which is preliminary data.</text>
</comment>
<evidence type="ECO:0000256" key="1">
    <source>
        <dbReference type="SAM" id="MobiDB-lite"/>
    </source>
</evidence>
<gene>
    <name evidence="2" type="ORF">CKO25_12975</name>
</gene>
<proteinExistence type="predicted"/>
<accession>A0A9X0WJ74</accession>
<name>A0A9X0WJ74_9GAMM</name>
<protein>
    <submittedName>
        <fullName evidence="2">Uncharacterized protein</fullName>
    </submittedName>
</protein>
<dbReference type="Proteomes" id="UP001138802">
    <property type="component" value="Unassembled WGS sequence"/>
</dbReference>
<dbReference type="EMBL" id="NRSD01000013">
    <property type="protein sequence ID" value="MBK1645538.1"/>
    <property type="molecule type" value="Genomic_DNA"/>
</dbReference>
<reference evidence="2 3" key="1">
    <citation type="journal article" date="2020" name="Microorganisms">
        <title>Osmotic Adaptation and Compatible Solute Biosynthesis of Phototrophic Bacteria as Revealed from Genome Analyses.</title>
        <authorList>
            <person name="Imhoff J.F."/>
            <person name="Rahn T."/>
            <person name="Kunzel S."/>
            <person name="Keller A."/>
            <person name="Neulinger S.C."/>
        </authorList>
    </citation>
    <scope>NUCLEOTIDE SEQUENCE [LARGE SCALE GENOMIC DNA]</scope>
    <source>
        <strain evidence="2 3">DSM 21303</strain>
    </source>
</reference>